<reference evidence="2 3" key="1">
    <citation type="submission" date="2021-06" db="EMBL/GenBank/DDBJ databases">
        <authorList>
            <person name="Lee D.H."/>
        </authorList>
    </citation>
    <scope>NUCLEOTIDE SEQUENCE [LARGE SCALE GENOMIC DNA]</scope>
    <source>
        <strain evidence="2 3">MMS21-HV4-11</strain>
    </source>
</reference>
<evidence type="ECO:0000313" key="3">
    <source>
        <dbReference type="Proteomes" id="UP000727907"/>
    </source>
</evidence>
<dbReference type="CDD" id="cd13602">
    <property type="entry name" value="PBP2_TRAP_BpDctp6_7"/>
    <property type="match status" value="1"/>
</dbReference>
<dbReference type="NCBIfam" id="NF037995">
    <property type="entry name" value="TRAP_S1"/>
    <property type="match status" value="1"/>
</dbReference>
<keyword evidence="3" id="KW-1185">Reference proteome</keyword>
<name>A0ABS6IE17_9HYPH</name>
<dbReference type="PANTHER" id="PTHR33376">
    <property type="match status" value="1"/>
</dbReference>
<keyword evidence="1" id="KW-0732">Signal</keyword>
<feature type="signal peptide" evidence="1">
    <location>
        <begin position="1"/>
        <end position="23"/>
    </location>
</feature>
<dbReference type="Pfam" id="PF03480">
    <property type="entry name" value="DctP"/>
    <property type="match status" value="1"/>
</dbReference>
<organism evidence="2 3">
    <name type="scientific">Reyranella humidisoli</name>
    <dbReference type="NCBI Taxonomy" id="2849149"/>
    <lineage>
        <taxon>Bacteria</taxon>
        <taxon>Pseudomonadati</taxon>
        <taxon>Pseudomonadota</taxon>
        <taxon>Alphaproteobacteria</taxon>
        <taxon>Hyphomicrobiales</taxon>
        <taxon>Reyranellaceae</taxon>
        <taxon>Reyranella</taxon>
    </lineage>
</organism>
<sequence length="353" mass="37353">MSLKHLIAAAALAGSFIAGGASAQTPAALPSTSFNVVGSIGGLSMYTNRELPFWTDTVPKASGGAIKVQVKPFTELGFKGAEVFRLVSSGTLQFATTVLNYNSGEVPMNEAADLVGLVGSVEELEKVIEAIRPAYAKFLEEKHGIKLLGFGTYQAQVLYCRDAFVTIADLKGRKIRASGASQQAFVTHIGASPLNIAFAEVQPALASGVVDCAITGALSGYKSKWHEAAKFISPMPVNFGVAAQLANLKWWNSLDPKVQTFLQTELNKLEKSIFEQARTETQTGINCNTGTGPCSEGAPAAMKLVPVTPADEALRKDALTKAILPSFAKRCGPDCVKTWNDTVGKTLNVTLAP</sequence>
<dbReference type="PANTHER" id="PTHR33376:SF7">
    <property type="entry name" value="C4-DICARBOXYLATE-BINDING PROTEIN DCTB"/>
    <property type="match status" value="1"/>
</dbReference>
<dbReference type="InterPro" id="IPR018389">
    <property type="entry name" value="DctP_fam"/>
</dbReference>
<evidence type="ECO:0000256" key="1">
    <source>
        <dbReference type="SAM" id="SignalP"/>
    </source>
</evidence>
<proteinExistence type="predicted"/>
<dbReference type="EMBL" id="JAHOPB010000001">
    <property type="protein sequence ID" value="MBU8872556.1"/>
    <property type="molecule type" value="Genomic_DNA"/>
</dbReference>
<accession>A0ABS6IE17</accession>
<gene>
    <name evidence="2" type="ORF">KQ910_02220</name>
</gene>
<evidence type="ECO:0000313" key="2">
    <source>
        <dbReference type="EMBL" id="MBU8872556.1"/>
    </source>
</evidence>
<dbReference type="RefSeq" id="WP_216956745.1">
    <property type="nucleotide sequence ID" value="NZ_JAHOPB010000001.1"/>
</dbReference>
<feature type="chain" id="PRO_5046739540" evidence="1">
    <location>
        <begin position="24"/>
        <end position="353"/>
    </location>
</feature>
<comment type="caution">
    <text evidence="2">The sequence shown here is derived from an EMBL/GenBank/DDBJ whole genome shotgun (WGS) entry which is preliminary data.</text>
</comment>
<dbReference type="Proteomes" id="UP000727907">
    <property type="component" value="Unassembled WGS sequence"/>
</dbReference>
<protein>
    <submittedName>
        <fullName evidence="2">TRAP transporter substrate-binding protein</fullName>
    </submittedName>
</protein>